<evidence type="ECO:0000313" key="2">
    <source>
        <dbReference type="Proteomes" id="UP001604336"/>
    </source>
</evidence>
<accession>A0ABD1V2R6</accession>
<evidence type="ECO:0000313" key="1">
    <source>
        <dbReference type="EMBL" id="KAL2531609.1"/>
    </source>
</evidence>
<name>A0ABD1V2R6_9LAMI</name>
<dbReference type="AlphaFoldDB" id="A0ABD1V2R6"/>
<proteinExistence type="predicted"/>
<gene>
    <name evidence="1" type="ORF">Adt_04960</name>
</gene>
<dbReference type="Proteomes" id="UP001604336">
    <property type="component" value="Unassembled WGS sequence"/>
</dbReference>
<organism evidence="1 2">
    <name type="scientific">Abeliophyllum distichum</name>
    <dbReference type="NCBI Taxonomy" id="126358"/>
    <lineage>
        <taxon>Eukaryota</taxon>
        <taxon>Viridiplantae</taxon>
        <taxon>Streptophyta</taxon>
        <taxon>Embryophyta</taxon>
        <taxon>Tracheophyta</taxon>
        <taxon>Spermatophyta</taxon>
        <taxon>Magnoliopsida</taxon>
        <taxon>eudicotyledons</taxon>
        <taxon>Gunneridae</taxon>
        <taxon>Pentapetalae</taxon>
        <taxon>asterids</taxon>
        <taxon>lamiids</taxon>
        <taxon>Lamiales</taxon>
        <taxon>Oleaceae</taxon>
        <taxon>Forsythieae</taxon>
        <taxon>Abeliophyllum</taxon>
    </lineage>
</organism>
<sequence length="140" mass="15597">MTTQNESKQKNYFNGRSVRKLVVGGSVRGSALFNGGGSLVVDGGGPNAVREVREQREDRDLLRPWVCLRCARDGREKRNGGQNGCVDVLPATSDSTSAVVYRPGEEKWRWRIRFGKGSRGEERGMNVMRWVGWLGSRLGL</sequence>
<protein>
    <submittedName>
        <fullName evidence="1">Uncharacterized protein</fullName>
    </submittedName>
</protein>
<comment type="caution">
    <text evidence="1">The sequence shown here is derived from an EMBL/GenBank/DDBJ whole genome shotgun (WGS) entry which is preliminary data.</text>
</comment>
<reference evidence="2" key="1">
    <citation type="submission" date="2024-07" db="EMBL/GenBank/DDBJ databases">
        <title>Two chromosome-level genome assemblies of Korean endemic species Abeliophyllum distichum and Forsythia ovata (Oleaceae).</title>
        <authorList>
            <person name="Jang H."/>
        </authorList>
    </citation>
    <scope>NUCLEOTIDE SEQUENCE [LARGE SCALE GENOMIC DNA]</scope>
</reference>
<dbReference type="EMBL" id="JBFOLK010000002">
    <property type="protein sequence ID" value="KAL2531609.1"/>
    <property type="molecule type" value="Genomic_DNA"/>
</dbReference>
<keyword evidence="2" id="KW-1185">Reference proteome</keyword>